<dbReference type="GO" id="GO:0015937">
    <property type="term" value="P:coenzyme A biosynthetic process"/>
    <property type="evidence" value="ECO:0007669"/>
    <property type="project" value="UniProtKB-KW"/>
</dbReference>
<reference evidence="4" key="1">
    <citation type="journal article" date="2023" name="G3 (Bethesda)">
        <title>Whole genome assembly and annotation of the endangered Caribbean coral Acropora cervicornis.</title>
        <authorList>
            <person name="Selwyn J.D."/>
            <person name="Vollmer S.V."/>
        </authorList>
    </citation>
    <scope>NUCLEOTIDE SEQUENCE</scope>
    <source>
        <strain evidence="4">K2</strain>
    </source>
</reference>
<dbReference type="Pfam" id="PF02441">
    <property type="entry name" value="Flavoprotein"/>
    <property type="match status" value="1"/>
</dbReference>
<organism evidence="4 5">
    <name type="scientific">Acropora cervicornis</name>
    <name type="common">Staghorn coral</name>
    <dbReference type="NCBI Taxonomy" id="6130"/>
    <lineage>
        <taxon>Eukaryota</taxon>
        <taxon>Metazoa</taxon>
        <taxon>Cnidaria</taxon>
        <taxon>Anthozoa</taxon>
        <taxon>Hexacorallia</taxon>
        <taxon>Scleractinia</taxon>
        <taxon>Astrocoeniina</taxon>
        <taxon>Acroporidae</taxon>
        <taxon>Acropora</taxon>
    </lineage>
</organism>
<accession>A0AAD9QKP1</accession>
<evidence type="ECO:0000313" key="5">
    <source>
        <dbReference type="Proteomes" id="UP001249851"/>
    </source>
</evidence>
<dbReference type="SUPFAM" id="SSF52507">
    <property type="entry name" value="Homo-oligomeric flavin-containing Cys decarboxylases, HFCD"/>
    <property type="match status" value="1"/>
</dbReference>
<gene>
    <name evidence="4" type="ORF">P5673_013951</name>
</gene>
<reference evidence="4" key="2">
    <citation type="journal article" date="2023" name="Science">
        <title>Genomic signatures of disease resistance in endangered staghorn corals.</title>
        <authorList>
            <person name="Vollmer S.V."/>
            <person name="Selwyn J.D."/>
            <person name="Despard B.A."/>
            <person name="Roesel C.L."/>
        </authorList>
    </citation>
    <scope>NUCLEOTIDE SEQUENCE</scope>
    <source>
        <strain evidence="4">K2</strain>
    </source>
</reference>
<comment type="caution">
    <text evidence="4">The sequence shown here is derived from an EMBL/GenBank/DDBJ whole genome shotgun (WGS) entry which is preliminary data.</text>
</comment>
<dbReference type="Gene3D" id="3.40.50.1950">
    <property type="entry name" value="Flavin prenyltransferase-like"/>
    <property type="match status" value="1"/>
</dbReference>
<feature type="domain" description="Flavoprotein" evidence="3">
    <location>
        <begin position="1"/>
        <end position="63"/>
    </location>
</feature>
<dbReference type="PANTHER" id="PTHR14359:SF6">
    <property type="entry name" value="PHOSPHOPANTOTHENOYLCYSTEINE DECARBOXYLASE"/>
    <property type="match status" value="1"/>
</dbReference>
<dbReference type="AlphaFoldDB" id="A0AAD9QKP1"/>
<dbReference type="Proteomes" id="UP001249851">
    <property type="component" value="Unassembled WGS sequence"/>
</dbReference>
<evidence type="ECO:0000259" key="3">
    <source>
        <dbReference type="Pfam" id="PF02441"/>
    </source>
</evidence>
<dbReference type="PANTHER" id="PTHR14359">
    <property type="entry name" value="HOMO-OLIGOMERIC FLAVIN CONTAINING CYS DECARBOXYLASE FAMILY"/>
    <property type="match status" value="1"/>
</dbReference>
<proteinExistence type="inferred from homology"/>
<sequence>MVIAPLDANTMAKISCGLCDNLLTCTIRAWDVKKPLLFCPAMNTFMWEHPITSVQVKQLIHMGYTHIPPIKKTLACGTQVLVQWQRFQLLSLMSRIIYKGHLIKLTRMFLNKGFIQGGTKHT</sequence>
<evidence type="ECO:0000256" key="1">
    <source>
        <dbReference type="ARBA" id="ARBA00022993"/>
    </source>
</evidence>
<dbReference type="EMBL" id="JARQWQ010000027">
    <property type="protein sequence ID" value="KAK2562959.1"/>
    <property type="molecule type" value="Genomic_DNA"/>
</dbReference>
<name>A0AAD9QKP1_ACRCE</name>
<dbReference type="GO" id="GO:0004633">
    <property type="term" value="F:phosphopantothenoylcysteine decarboxylase activity"/>
    <property type="evidence" value="ECO:0007669"/>
    <property type="project" value="TreeGrafter"/>
</dbReference>
<keyword evidence="1" id="KW-0173">Coenzyme A biosynthesis</keyword>
<evidence type="ECO:0000313" key="4">
    <source>
        <dbReference type="EMBL" id="KAK2562959.1"/>
    </source>
</evidence>
<protein>
    <submittedName>
        <fullName evidence="4">Phosphopantothenoylcysteine decarboxylase</fullName>
    </submittedName>
</protein>
<dbReference type="GO" id="GO:0010181">
    <property type="term" value="F:FMN binding"/>
    <property type="evidence" value="ECO:0007669"/>
    <property type="project" value="TreeGrafter"/>
</dbReference>
<dbReference type="InterPro" id="IPR003382">
    <property type="entry name" value="Flavoprotein"/>
</dbReference>
<dbReference type="GO" id="GO:0071513">
    <property type="term" value="C:phosphopantothenoylcysteine decarboxylase complex"/>
    <property type="evidence" value="ECO:0007669"/>
    <property type="project" value="TreeGrafter"/>
</dbReference>
<comment type="similarity">
    <text evidence="2">Belongs to the HFCD (homooligomeric flavin containing Cys decarboxylase) superfamily.</text>
</comment>
<keyword evidence="5" id="KW-1185">Reference proteome</keyword>
<dbReference type="InterPro" id="IPR036551">
    <property type="entry name" value="Flavin_trans-like"/>
</dbReference>
<evidence type="ECO:0000256" key="2">
    <source>
        <dbReference type="ARBA" id="ARBA00038350"/>
    </source>
</evidence>